<evidence type="ECO:0000313" key="3">
    <source>
        <dbReference type="EMBL" id="SDN60999.1"/>
    </source>
</evidence>
<dbReference type="AlphaFoldDB" id="A0A1H0CSZ4"/>
<protein>
    <recommendedName>
        <fullName evidence="2">SGNH domain-containing protein</fullName>
    </recommendedName>
</protein>
<evidence type="ECO:0000313" key="4">
    <source>
        <dbReference type="Proteomes" id="UP000199004"/>
    </source>
</evidence>
<dbReference type="Pfam" id="PF19040">
    <property type="entry name" value="SGNH"/>
    <property type="match status" value="1"/>
</dbReference>
<feature type="chain" id="PRO_5011713275" description="SGNH domain-containing protein" evidence="1">
    <location>
        <begin position="20"/>
        <end position="290"/>
    </location>
</feature>
<gene>
    <name evidence="3" type="ORF">SAMN05192576_2521</name>
</gene>
<evidence type="ECO:0000256" key="1">
    <source>
        <dbReference type="SAM" id="SignalP"/>
    </source>
</evidence>
<dbReference type="InterPro" id="IPR043968">
    <property type="entry name" value="SGNH"/>
</dbReference>
<organism evidence="3 4">
    <name type="scientific">Nocardioides szechwanensis</name>
    <dbReference type="NCBI Taxonomy" id="1005944"/>
    <lineage>
        <taxon>Bacteria</taxon>
        <taxon>Bacillati</taxon>
        <taxon>Actinomycetota</taxon>
        <taxon>Actinomycetes</taxon>
        <taxon>Propionibacteriales</taxon>
        <taxon>Nocardioidaceae</taxon>
        <taxon>Nocardioides</taxon>
    </lineage>
</organism>
<dbReference type="OrthoDB" id="3775861at2"/>
<name>A0A1H0CSZ4_9ACTN</name>
<reference evidence="3 4" key="1">
    <citation type="submission" date="2016-10" db="EMBL/GenBank/DDBJ databases">
        <authorList>
            <person name="de Groot N.N."/>
        </authorList>
    </citation>
    <scope>NUCLEOTIDE SEQUENCE [LARGE SCALE GENOMIC DNA]</scope>
    <source>
        <strain evidence="3 4">CGMCC 1.11147</strain>
    </source>
</reference>
<dbReference type="RefSeq" id="WP_091025119.1">
    <property type="nucleotide sequence ID" value="NZ_BKAE01000006.1"/>
</dbReference>
<feature type="domain" description="SGNH" evidence="2">
    <location>
        <begin position="33"/>
        <end position="281"/>
    </location>
</feature>
<accession>A0A1H0CSZ4</accession>
<sequence length="290" mass="31845">MLALALMISGLGLAAPADAASPRRDYPRMPRSCVDPQDLIPQKPGMCKLTTYQQGRPTVVLWGDSHAWQMIPALKGATKGRNVNLVAFLMGGCPPMDPNLKTPKQRKNASSCEKSNDLALRYVLNRKRAGLKTKVVLGGAWDRYLTPLRQGTPPEESYAALIAQDLETDTPRLFRRLGAARVSTDVIGQSLEVPDGALCPEGRRPFVCSLPRNQALHSEGANRRWVKNAMRPLVGKGRYLTTNGAVCTAETCYGKVDDIYTFFDDLHLSATRSRTLARHFKASVADIAVR</sequence>
<keyword evidence="1" id="KW-0732">Signal</keyword>
<dbReference type="EMBL" id="FNIC01000003">
    <property type="protein sequence ID" value="SDN60999.1"/>
    <property type="molecule type" value="Genomic_DNA"/>
</dbReference>
<feature type="signal peptide" evidence="1">
    <location>
        <begin position="1"/>
        <end position="19"/>
    </location>
</feature>
<evidence type="ECO:0000259" key="2">
    <source>
        <dbReference type="Pfam" id="PF19040"/>
    </source>
</evidence>
<keyword evidence="4" id="KW-1185">Reference proteome</keyword>
<dbReference type="Proteomes" id="UP000199004">
    <property type="component" value="Unassembled WGS sequence"/>
</dbReference>
<proteinExistence type="predicted"/>
<dbReference type="STRING" id="1005944.SAMN05192576_2521"/>